<feature type="compositionally biased region" description="Polar residues" evidence="10">
    <location>
        <begin position="290"/>
        <end position="300"/>
    </location>
</feature>
<comment type="similarity">
    <text evidence="3">Belongs to the borealin family.</text>
</comment>
<dbReference type="Pfam" id="PF10444">
    <property type="entry name" value="Nbl1_Borealin_N"/>
    <property type="match status" value="1"/>
</dbReference>
<evidence type="ECO:0000256" key="6">
    <source>
        <dbReference type="ARBA" id="ARBA00022776"/>
    </source>
</evidence>
<evidence type="ECO:0000256" key="4">
    <source>
        <dbReference type="ARBA" id="ARBA00022454"/>
    </source>
</evidence>
<feature type="domain" description="Borealin N-terminal" evidence="11">
    <location>
        <begin position="42"/>
        <end position="98"/>
    </location>
</feature>
<keyword evidence="13" id="KW-1185">Reference proteome</keyword>
<feature type="compositionally biased region" description="Low complexity" evidence="10">
    <location>
        <begin position="303"/>
        <end position="352"/>
    </location>
</feature>
<proteinExistence type="inferred from homology"/>
<evidence type="ECO:0000256" key="10">
    <source>
        <dbReference type="SAM" id="MobiDB-lite"/>
    </source>
</evidence>
<dbReference type="PANTHER" id="PTHR16040:SF7">
    <property type="entry name" value="AUSTRALIN, ISOFORM A-RELATED"/>
    <property type="match status" value="1"/>
</dbReference>
<dbReference type="AlphaFoldDB" id="A0A1L9VKX6"/>
<feature type="compositionally biased region" description="Polar residues" evidence="10">
    <location>
        <begin position="22"/>
        <end position="31"/>
    </location>
</feature>
<gene>
    <name evidence="12" type="ORF">ASPGLDRAFT_66115</name>
</gene>
<reference evidence="13" key="1">
    <citation type="journal article" date="2017" name="Genome Biol.">
        <title>Comparative genomics reveals high biological diversity and specific adaptations in the industrially and medically important fungal genus Aspergillus.</title>
        <authorList>
            <person name="de Vries R.P."/>
            <person name="Riley R."/>
            <person name="Wiebenga A."/>
            <person name="Aguilar-Osorio G."/>
            <person name="Amillis S."/>
            <person name="Uchima C.A."/>
            <person name="Anderluh G."/>
            <person name="Asadollahi M."/>
            <person name="Askin M."/>
            <person name="Barry K."/>
            <person name="Battaglia E."/>
            <person name="Bayram O."/>
            <person name="Benocci T."/>
            <person name="Braus-Stromeyer S.A."/>
            <person name="Caldana C."/>
            <person name="Canovas D."/>
            <person name="Cerqueira G.C."/>
            <person name="Chen F."/>
            <person name="Chen W."/>
            <person name="Choi C."/>
            <person name="Clum A."/>
            <person name="Dos Santos R.A."/>
            <person name="Damasio A.R."/>
            <person name="Diallinas G."/>
            <person name="Emri T."/>
            <person name="Fekete E."/>
            <person name="Flipphi M."/>
            <person name="Freyberg S."/>
            <person name="Gallo A."/>
            <person name="Gournas C."/>
            <person name="Habgood R."/>
            <person name="Hainaut M."/>
            <person name="Harispe M.L."/>
            <person name="Henrissat B."/>
            <person name="Hilden K.S."/>
            <person name="Hope R."/>
            <person name="Hossain A."/>
            <person name="Karabika E."/>
            <person name="Karaffa L."/>
            <person name="Karanyi Z."/>
            <person name="Krasevec N."/>
            <person name="Kuo A."/>
            <person name="Kusch H."/>
            <person name="LaButti K."/>
            <person name="Lagendijk E.L."/>
            <person name="Lapidus A."/>
            <person name="Levasseur A."/>
            <person name="Lindquist E."/>
            <person name="Lipzen A."/>
            <person name="Logrieco A.F."/>
            <person name="MacCabe A."/>
            <person name="Maekelae M.R."/>
            <person name="Malavazi I."/>
            <person name="Melin P."/>
            <person name="Meyer V."/>
            <person name="Mielnichuk N."/>
            <person name="Miskei M."/>
            <person name="Molnar A.P."/>
            <person name="Mule G."/>
            <person name="Ngan C.Y."/>
            <person name="Orejas M."/>
            <person name="Orosz E."/>
            <person name="Ouedraogo J.P."/>
            <person name="Overkamp K.M."/>
            <person name="Park H.-S."/>
            <person name="Perrone G."/>
            <person name="Piumi F."/>
            <person name="Punt P.J."/>
            <person name="Ram A.F."/>
            <person name="Ramon A."/>
            <person name="Rauscher S."/>
            <person name="Record E."/>
            <person name="Riano-Pachon D.M."/>
            <person name="Robert V."/>
            <person name="Roehrig J."/>
            <person name="Ruller R."/>
            <person name="Salamov A."/>
            <person name="Salih N.S."/>
            <person name="Samson R.A."/>
            <person name="Sandor E."/>
            <person name="Sanguinetti M."/>
            <person name="Schuetze T."/>
            <person name="Sepcic K."/>
            <person name="Shelest E."/>
            <person name="Sherlock G."/>
            <person name="Sophianopoulou V."/>
            <person name="Squina F.M."/>
            <person name="Sun H."/>
            <person name="Susca A."/>
            <person name="Todd R.B."/>
            <person name="Tsang A."/>
            <person name="Unkles S.E."/>
            <person name="van de Wiele N."/>
            <person name="van Rossen-Uffink D."/>
            <person name="Oliveira J.V."/>
            <person name="Vesth T.C."/>
            <person name="Visser J."/>
            <person name="Yu J.-H."/>
            <person name="Zhou M."/>
            <person name="Andersen M.R."/>
            <person name="Archer D.B."/>
            <person name="Baker S.E."/>
            <person name="Benoit I."/>
            <person name="Brakhage A.A."/>
            <person name="Braus G.H."/>
            <person name="Fischer R."/>
            <person name="Frisvad J.C."/>
            <person name="Goldman G.H."/>
            <person name="Houbraken J."/>
            <person name="Oakley B."/>
            <person name="Pocsi I."/>
            <person name="Scazzocchio C."/>
            <person name="Seiboth B."/>
            <person name="vanKuyk P.A."/>
            <person name="Wortman J."/>
            <person name="Dyer P.S."/>
            <person name="Grigoriev I.V."/>
        </authorList>
    </citation>
    <scope>NUCLEOTIDE SEQUENCE [LARGE SCALE GENOMIC DNA]</scope>
    <source>
        <strain evidence="13">CBS 516.65</strain>
    </source>
</reference>
<evidence type="ECO:0000256" key="1">
    <source>
        <dbReference type="ARBA" id="ARBA00004123"/>
    </source>
</evidence>
<dbReference type="InterPro" id="IPR018867">
    <property type="entry name" value="Cell_div_borealin"/>
</dbReference>
<dbReference type="PANTHER" id="PTHR16040">
    <property type="entry name" value="AUSTRALIN, ISOFORM A-RELATED"/>
    <property type="match status" value="1"/>
</dbReference>
<dbReference type="GO" id="GO:0032133">
    <property type="term" value="C:chromosome passenger complex"/>
    <property type="evidence" value="ECO:0007669"/>
    <property type="project" value="TreeGrafter"/>
</dbReference>
<evidence type="ECO:0000256" key="9">
    <source>
        <dbReference type="ARBA" id="ARBA00023328"/>
    </source>
</evidence>
<evidence type="ECO:0000256" key="7">
    <source>
        <dbReference type="ARBA" id="ARBA00023242"/>
    </source>
</evidence>
<keyword evidence="5" id="KW-0132">Cell division</keyword>
<dbReference type="STRING" id="1160497.A0A1L9VKX6"/>
<dbReference type="GO" id="GO:0051301">
    <property type="term" value="P:cell division"/>
    <property type="evidence" value="ECO:0007669"/>
    <property type="project" value="UniProtKB-KW"/>
</dbReference>
<name>A0A1L9VKX6_ASPGL</name>
<accession>A0A1L9VKX6</accession>
<dbReference type="GO" id="GO:0005634">
    <property type="term" value="C:nucleus"/>
    <property type="evidence" value="ECO:0007669"/>
    <property type="project" value="UniProtKB-SubCell"/>
</dbReference>
<keyword evidence="6" id="KW-0498">Mitosis</keyword>
<dbReference type="Proteomes" id="UP000184300">
    <property type="component" value="Unassembled WGS sequence"/>
</dbReference>
<dbReference type="GO" id="GO:0051233">
    <property type="term" value="C:spindle midzone"/>
    <property type="evidence" value="ECO:0007669"/>
    <property type="project" value="TreeGrafter"/>
</dbReference>
<evidence type="ECO:0000256" key="5">
    <source>
        <dbReference type="ARBA" id="ARBA00022618"/>
    </source>
</evidence>
<evidence type="ECO:0000256" key="3">
    <source>
        <dbReference type="ARBA" id="ARBA00009914"/>
    </source>
</evidence>
<feature type="compositionally biased region" description="Low complexity" evidence="10">
    <location>
        <begin position="225"/>
        <end position="240"/>
    </location>
</feature>
<feature type="region of interest" description="Disordered" evidence="10">
    <location>
        <begin position="105"/>
        <end position="366"/>
    </location>
</feature>
<keyword evidence="7" id="KW-0539">Nucleus</keyword>
<feature type="compositionally biased region" description="Basic residues" evidence="10">
    <location>
        <begin position="32"/>
        <end position="41"/>
    </location>
</feature>
<keyword evidence="8" id="KW-0131">Cell cycle</keyword>
<dbReference type="VEuPathDB" id="FungiDB:ASPGLDRAFT_66115"/>
<keyword evidence="9" id="KW-0137">Centromere</keyword>
<evidence type="ECO:0000313" key="12">
    <source>
        <dbReference type="EMBL" id="OJJ84530.1"/>
    </source>
</evidence>
<feature type="region of interest" description="Disordered" evidence="10">
    <location>
        <begin position="1"/>
        <end position="41"/>
    </location>
</feature>
<protein>
    <recommendedName>
        <fullName evidence="11">Borealin N-terminal domain-containing protein</fullName>
    </recommendedName>
</protein>
<evidence type="ECO:0000259" key="11">
    <source>
        <dbReference type="Pfam" id="PF10444"/>
    </source>
</evidence>
<dbReference type="InterPro" id="IPR018851">
    <property type="entry name" value="Borealin_N"/>
</dbReference>
<organism evidence="12 13">
    <name type="scientific">Aspergillus glaucus CBS 516.65</name>
    <dbReference type="NCBI Taxonomy" id="1160497"/>
    <lineage>
        <taxon>Eukaryota</taxon>
        <taxon>Fungi</taxon>
        <taxon>Dikarya</taxon>
        <taxon>Ascomycota</taxon>
        <taxon>Pezizomycotina</taxon>
        <taxon>Eurotiomycetes</taxon>
        <taxon>Eurotiomycetidae</taxon>
        <taxon>Eurotiales</taxon>
        <taxon>Aspergillaceae</taxon>
        <taxon>Aspergillus</taxon>
        <taxon>Aspergillus subgen. Aspergillus</taxon>
    </lineage>
</organism>
<dbReference type="GO" id="GO:0000775">
    <property type="term" value="C:chromosome, centromeric region"/>
    <property type="evidence" value="ECO:0007669"/>
    <property type="project" value="UniProtKB-SubCell"/>
</dbReference>
<dbReference type="RefSeq" id="XP_022401228.1">
    <property type="nucleotide sequence ID" value="XM_022548983.1"/>
</dbReference>
<evidence type="ECO:0000256" key="8">
    <source>
        <dbReference type="ARBA" id="ARBA00023306"/>
    </source>
</evidence>
<dbReference type="OrthoDB" id="2392550at2759"/>
<keyword evidence="4" id="KW-0158">Chromosome</keyword>
<evidence type="ECO:0000313" key="13">
    <source>
        <dbReference type="Proteomes" id="UP000184300"/>
    </source>
</evidence>
<feature type="compositionally biased region" description="Polar residues" evidence="10">
    <location>
        <begin position="190"/>
        <end position="199"/>
    </location>
</feature>
<dbReference type="EMBL" id="KV878896">
    <property type="protein sequence ID" value="OJJ84530.1"/>
    <property type="molecule type" value="Genomic_DNA"/>
</dbReference>
<dbReference type="GO" id="GO:0000070">
    <property type="term" value="P:mitotic sister chromatid segregation"/>
    <property type="evidence" value="ECO:0007669"/>
    <property type="project" value="TreeGrafter"/>
</dbReference>
<comment type="subcellular location">
    <subcellularLocation>
        <location evidence="2">Chromosome</location>
        <location evidence="2">Centromere</location>
    </subcellularLocation>
    <subcellularLocation>
        <location evidence="1">Nucleus</location>
    </subcellularLocation>
</comment>
<dbReference type="GeneID" id="34465243"/>
<evidence type="ECO:0000256" key="2">
    <source>
        <dbReference type="ARBA" id="ARBA00004584"/>
    </source>
</evidence>
<sequence>MASSTLKRKSSEMDDAYPNDNDGMQTPTGSPSRKKMRLTRKQKQALIDNLQLEITERARKLRAQYALQTHDLRARIERRVNRIPVALRKAKMGDLLEKHNATLRAHHSPRKVTSPAKRNITNTTAGANVRRVRKLSPEGPYFDKENAPAGEPLDVLNNPKKRSKPAAAGGPSRVVSQEIRGADYRILSPKSLNSRTYPQSPFRASPEKPQQPSYLSKPMSPLKRSSPLRAAASSSGANGATTKDGRLTSQTARPASKAAPGTKGIRSPLPRPATRQRERRNSASSNASSGTTIVKPTKTGTGARKATNTSSTSTTAAAKKTAAARNQVPSSTTKKTTTATATAGKRAPTPAGEAQAAGRRALRKRV</sequence>